<dbReference type="PROSITE" id="PS50089">
    <property type="entry name" value="ZF_RING_2"/>
    <property type="match status" value="1"/>
</dbReference>
<dbReference type="AlphaFoldDB" id="A0A328CUU1"/>
<comment type="catalytic activity">
    <reaction evidence="1">
        <text>S-ubiquitinyl-[E2 ubiquitin-conjugating enzyme]-L-cysteine + [acceptor protein]-L-lysine = [E2 ubiquitin-conjugating enzyme]-L-cysteine + N(6)-ubiquitinyl-[acceptor protein]-L-lysine.</text>
        <dbReference type="EC" id="2.3.2.27"/>
    </reaction>
</comment>
<dbReference type="Gene3D" id="3.30.40.10">
    <property type="entry name" value="Zinc/RING finger domain, C3HC4 (zinc finger)"/>
    <property type="match status" value="1"/>
</dbReference>
<comment type="caution">
    <text evidence="11">The sequence shown here is derived from an EMBL/GenBank/DDBJ whole genome shotgun (WGS) entry which is preliminary data.</text>
</comment>
<evidence type="ECO:0000256" key="5">
    <source>
        <dbReference type="ARBA" id="ARBA00022786"/>
    </source>
</evidence>
<dbReference type="InterPro" id="IPR013083">
    <property type="entry name" value="Znf_RING/FYVE/PHD"/>
</dbReference>
<accession>A0A328CUU1</accession>
<evidence type="ECO:0000256" key="6">
    <source>
        <dbReference type="ARBA" id="ARBA00022833"/>
    </source>
</evidence>
<evidence type="ECO:0000256" key="7">
    <source>
        <dbReference type="ARBA" id="ARBA00024209"/>
    </source>
</evidence>
<dbReference type="PANTHER" id="PTHR14155:SF627">
    <property type="entry name" value="OS06G0192800 PROTEIN"/>
    <property type="match status" value="1"/>
</dbReference>
<feature type="domain" description="RING-type" evidence="10">
    <location>
        <begin position="169"/>
        <end position="222"/>
    </location>
</feature>
<organism evidence="11 12">
    <name type="scientific">Cuscuta australis</name>
    <dbReference type="NCBI Taxonomy" id="267555"/>
    <lineage>
        <taxon>Eukaryota</taxon>
        <taxon>Viridiplantae</taxon>
        <taxon>Streptophyta</taxon>
        <taxon>Embryophyta</taxon>
        <taxon>Tracheophyta</taxon>
        <taxon>Spermatophyta</taxon>
        <taxon>Magnoliopsida</taxon>
        <taxon>eudicotyledons</taxon>
        <taxon>Gunneridae</taxon>
        <taxon>Pentapetalae</taxon>
        <taxon>asterids</taxon>
        <taxon>lamiids</taxon>
        <taxon>Solanales</taxon>
        <taxon>Convolvulaceae</taxon>
        <taxon>Cuscuteae</taxon>
        <taxon>Cuscuta</taxon>
        <taxon>Cuscuta subgen. Grammica</taxon>
        <taxon>Cuscuta sect. Cleistogrammica</taxon>
    </lineage>
</organism>
<evidence type="ECO:0000259" key="10">
    <source>
        <dbReference type="PROSITE" id="PS50089"/>
    </source>
</evidence>
<evidence type="ECO:0000256" key="9">
    <source>
        <dbReference type="SAM" id="MobiDB-lite"/>
    </source>
</evidence>
<keyword evidence="5" id="KW-0833">Ubl conjugation pathway</keyword>
<dbReference type="PANTHER" id="PTHR14155">
    <property type="entry name" value="RING FINGER DOMAIN-CONTAINING"/>
    <property type="match status" value="1"/>
</dbReference>
<dbReference type="EMBL" id="NQVE01000217">
    <property type="protein sequence ID" value="RAL36942.1"/>
    <property type="molecule type" value="Genomic_DNA"/>
</dbReference>
<evidence type="ECO:0000313" key="12">
    <source>
        <dbReference type="Proteomes" id="UP000249390"/>
    </source>
</evidence>
<evidence type="ECO:0000256" key="4">
    <source>
        <dbReference type="ARBA" id="ARBA00022771"/>
    </source>
</evidence>
<keyword evidence="3" id="KW-0479">Metal-binding</keyword>
<proteinExistence type="inferred from homology"/>
<sequence>MENEYITTYFVRAFGASTAAEPPPHNGVGVYFTLCTSQYDIDADKGLPMKQESINTVCRHLNNEGRYLMLHGVLMKWKHALDCRTMLSITREVVEKARQQISLCIRVMIRVKILSVQILADAGWTKRVRWAQEEAISRAKMALVPHEGVRTAIESALKRKRMGNYRRYCVICLEEMVAETAKRIGKNKIDEIKGCNHEVGYHFHHACISSWLKVKTSCPLCRREIKIVCLRRRGRSSDDKERLQRSGLISGGNDNGRSSSSSLV</sequence>
<name>A0A328CUU1_9ASTE</name>
<dbReference type="InterPro" id="IPR053238">
    <property type="entry name" value="RING-H2_zinc_finger"/>
</dbReference>
<dbReference type="EC" id="2.3.2.27" evidence="2"/>
<evidence type="ECO:0000256" key="3">
    <source>
        <dbReference type="ARBA" id="ARBA00022723"/>
    </source>
</evidence>
<evidence type="ECO:0000256" key="8">
    <source>
        <dbReference type="PROSITE-ProRule" id="PRU00175"/>
    </source>
</evidence>
<dbReference type="Proteomes" id="UP000249390">
    <property type="component" value="Unassembled WGS sequence"/>
</dbReference>
<keyword evidence="4 8" id="KW-0863">Zinc-finger</keyword>
<evidence type="ECO:0000256" key="2">
    <source>
        <dbReference type="ARBA" id="ARBA00012483"/>
    </source>
</evidence>
<evidence type="ECO:0000256" key="1">
    <source>
        <dbReference type="ARBA" id="ARBA00000900"/>
    </source>
</evidence>
<gene>
    <name evidence="11" type="ORF">DM860_003864</name>
</gene>
<dbReference type="Pfam" id="PF13639">
    <property type="entry name" value="zf-RING_2"/>
    <property type="match status" value="1"/>
</dbReference>
<reference evidence="11 12" key="1">
    <citation type="submission" date="2018-06" db="EMBL/GenBank/DDBJ databases">
        <title>The Genome of Cuscuta australis (Dodder) Provides Insight into the Evolution of Plant Parasitism.</title>
        <authorList>
            <person name="Liu H."/>
        </authorList>
    </citation>
    <scope>NUCLEOTIDE SEQUENCE [LARGE SCALE GENOMIC DNA]</scope>
    <source>
        <strain evidence="12">cv. Yunnan</strain>
        <tissue evidence="11">Vines</tissue>
    </source>
</reference>
<dbReference type="GO" id="GO:0061630">
    <property type="term" value="F:ubiquitin protein ligase activity"/>
    <property type="evidence" value="ECO:0007669"/>
    <property type="project" value="UniProtKB-EC"/>
</dbReference>
<dbReference type="InterPro" id="IPR001841">
    <property type="entry name" value="Znf_RING"/>
</dbReference>
<keyword evidence="6" id="KW-0862">Zinc</keyword>
<protein>
    <recommendedName>
        <fullName evidence="2">RING-type E3 ubiquitin transferase</fullName>
        <ecNumber evidence="2">2.3.2.27</ecNumber>
    </recommendedName>
</protein>
<keyword evidence="12" id="KW-1185">Reference proteome</keyword>
<feature type="region of interest" description="Disordered" evidence="9">
    <location>
        <begin position="241"/>
        <end position="264"/>
    </location>
</feature>
<dbReference type="SUPFAM" id="SSF57850">
    <property type="entry name" value="RING/U-box"/>
    <property type="match status" value="1"/>
</dbReference>
<evidence type="ECO:0000313" key="11">
    <source>
        <dbReference type="EMBL" id="RAL36942.1"/>
    </source>
</evidence>
<dbReference type="GO" id="GO:0008270">
    <property type="term" value="F:zinc ion binding"/>
    <property type="evidence" value="ECO:0007669"/>
    <property type="project" value="UniProtKB-KW"/>
</dbReference>
<comment type="similarity">
    <text evidence="7">Belongs to the RING-type zinc finger family. ATL subfamily.</text>
</comment>